<dbReference type="Gene3D" id="2.40.50.180">
    <property type="entry name" value="CheA-289, Domain 4"/>
    <property type="match status" value="1"/>
</dbReference>
<dbReference type="PANTHER" id="PTHR22617">
    <property type="entry name" value="CHEMOTAXIS SENSOR HISTIDINE KINASE-RELATED"/>
    <property type="match status" value="1"/>
</dbReference>
<sequence>MVPLKVIVFQINDEEYAIDVRQVQSIERVQKITRVPGLPPFVKGVMNMRGEVTPIIDLKERFGMGPSQYQKETRFLIVSVNGVIIGLIVDTANDVIDIHQDQIEPAPETISGTDREYLKGVVKIGDRLFMMVHLDRLISLEELHNIQKG</sequence>
<dbReference type="InterPro" id="IPR039315">
    <property type="entry name" value="CheW"/>
</dbReference>
<proteinExistence type="predicted"/>
<dbReference type="AlphaFoldDB" id="A0A372LD39"/>
<dbReference type="Pfam" id="PF01584">
    <property type="entry name" value="CheW"/>
    <property type="match status" value="1"/>
</dbReference>
<dbReference type="PANTHER" id="PTHR22617:SF23">
    <property type="entry name" value="CHEMOTAXIS PROTEIN CHEW"/>
    <property type="match status" value="1"/>
</dbReference>
<dbReference type="PROSITE" id="PS50851">
    <property type="entry name" value="CHEW"/>
    <property type="match status" value="1"/>
</dbReference>
<organism evidence="2 3">
    <name type="scientific">Peribacillus glennii</name>
    <dbReference type="NCBI Taxonomy" id="2303991"/>
    <lineage>
        <taxon>Bacteria</taxon>
        <taxon>Bacillati</taxon>
        <taxon>Bacillota</taxon>
        <taxon>Bacilli</taxon>
        <taxon>Bacillales</taxon>
        <taxon>Bacillaceae</taxon>
        <taxon>Peribacillus</taxon>
    </lineage>
</organism>
<keyword evidence="3" id="KW-1185">Reference proteome</keyword>
<name>A0A372LD39_9BACI</name>
<comment type="caution">
    <text evidence="2">The sequence shown here is derived from an EMBL/GenBank/DDBJ whole genome shotgun (WGS) entry which is preliminary data.</text>
</comment>
<accession>A0A372LD39</accession>
<dbReference type="InterPro" id="IPR036061">
    <property type="entry name" value="CheW-like_dom_sf"/>
</dbReference>
<dbReference type="OrthoDB" id="9794382at2"/>
<dbReference type="SMART" id="SM00260">
    <property type="entry name" value="CheW"/>
    <property type="match status" value="1"/>
</dbReference>
<dbReference type="CDD" id="cd00732">
    <property type="entry name" value="CheW"/>
    <property type="match status" value="1"/>
</dbReference>
<dbReference type="GO" id="GO:0006935">
    <property type="term" value="P:chemotaxis"/>
    <property type="evidence" value="ECO:0007669"/>
    <property type="project" value="InterPro"/>
</dbReference>
<evidence type="ECO:0000259" key="1">
    <source>
        <dbReference type="PROSITE" id="PS50851"/>
    </source>
</evidence>
<dbReference type="RefSeq" id="WP_117322555.1">
    <property type="nucleotide sequence ID" value="NZ_QVTD01000005.1"/>
</dbReference>
<dbReference type="Proteomes" id="UP000262939">
    <property type="component" value="Unassembled WGS sequence"/>
</dbReference>
<dbReference type="Gene3D" id="2.30.30.40">
    <property type="entry name" value="SH3 Domains"/>
    <property type="match status" value="1"/>
</dbReference>
<dbReference type="InterPro" id="IPR002545">
    <property type="entry name" value="CheW-lke_dom"/>
</dbReference>
<dbReference type="GO" id="GO:0005829">
    <property type="term" value="C:cytosol"/>
    <property type="evidence" value="ECO:0007669"/>
    <property type="project" value="TreeGrafter"/>
</dbReference>
<feature type="domain" description="CheW-like" evidence="1">
    <location>
        <begin position="3"/>
        <end position="143"/>
    </location>
</feature>
<evidence type="ECO:0000313" key="2">
    <source>
        <dbReference type="EMBL" id="RFU63919.1"/>
    </source>
</evidence>
<dbReference type="GO" id="GO:0007165">
    <property type="term" value="P:signal transduction"/>
    <property type="evidence" value="ECO:0007669"/>
    <property type="project" value="InterPro"/>
</dbReference>
<dbReference type="EMBL" id="QVTD01000005">
    <property type="protein sequence ID" value="RFU63919.1"/>
    <property type="molecule type" value="Genomic_DNA"/>
</dbReference>
<evidence type="ECO:0000313" key="3">
    <source>
        <dbReference type="Proteomes" id="UP000262939"/>
    </source>
</evidence>
<gene>
    <name evidence="2" type="ORF">D0466_10730</name>
</gene>
<protein>
    <submittedName>
        <fullName evidence="2">Chemotaxis protein CheW</fullName>
    </submittedName>
</protein>
<dbReference type="SUPFAM" id="SSF50341">
    <property type="entry name" value="CheW-like"/>
    <property type="match status" value="1"/>
</dbReference>
<reference evidence="2 3" key="1">
    <citation type="submission" date="2018-08" db="EMBL/GenBank/DDBJ databases">
        <title>Bacillus chawlae sp. nov., Bacillus glennii sp. nov., and Bacillus saganii sp. nov. Isolated from the Vehicle Assembly Building at Kennedy Space Center where the Viking Spacecraft were Assembled.</title>
        <authorList>
            <person name="Seuylemezian A."/>
            <person name="Vaishampayan P."/>
        </authorList>
    </citation>
    <scope>NUCLEOTIDE SEQUENCE [LARGE SCALE GENOMIC DNA]</scope>
    <source>
        <strain evidence="2 3">V44-8</strain>
    </source>
</reference>